<sequence>MKGCATSELPPSTHTKETLFTTMVHGENLLADGKLNSRKTRIVLGLGVTLAPSAKGAWTRESRTSVSAGRKESP</sequence>
<accession>A0A9W9X513</accession>
<keyword evidence="3" id="KW-1185">Reference proteome</keyword>
<comment type="caution">
    <text evidence="2">The sequence shown here is derived from an EMBL/GenBank/DDBJ whole genome shotgun (WGS) entry which is preliminary data.</text>
</comment>
<dbReference type="AlphaFoldDB" id="A0A9W9X513"/>
<organism evidence="2 3">
    <name type="scientific">Penicillium diatomitis</name>
    <dbReference type="NCBI Taxonomy" id="2819901"/>
    <lineage>
        <taxon>Eukaryota</taxon>
        <taxon>Fungi</taxon>
        <taxon>Dikarya</taxon>
        <taxon>Ascomycota</taxon>
        <taxon>Pezizomycotina</taxon>
        <taxon>Eurotiomycetes</taxon>
        <taxon>Eurotiomycetidae</taxon>
        <taxon>Eurotiales</taxon>
        <taxon>Aspergillaceae</taxon>
        <taxon>Penicillium</taxon>
    </lineage>
</organism>
<reference evidence="2" key="1">
    <citation type="submission" date="2022-12" db="EMBL/GenBank/DDBJ databases">
        <authorList>
            <person name="Petersen C."/>
        </authorList>
    </citation>
    <scope>NUCLEOTIDE SEQUENCE</scope>
    <source>
        <strain evidence="2">IBT 30728</strain>
    </source>
</reference>
<protein>
    <submittedName>
        <fullName evidence="2">Uncharacterized protein</fullName>
    </submittedName>
</protein>
<gene>
    <name evidence="2" type="ORF">N7539_005755</name>
</gene>
<reference evidence="2" key="2">
    <citation type="journal article" date="2023" name="IMA Fungus">
        <title>Comparative genomic study of the Penicillium genus elucidates a diverse pangenome and 15 lateral gene transfer events.</title>
        <authorList>
            <person name="Petersen C."/>
            <person name="Sorensen T."/>
            <person name="Nielsen M.R."/>
            <person name="Sondergaard T.E."/>
            <person name="Sorensen J.L."/>
            <person name="Fitzpatrick D.A."/>
            <person name="Frisvad J.C."/>
            <person name="Nielsen K.L."/>
        </authorList>
    </citation>
    <scope>NUCLEOTIDE SEQUENCE</scope>
    <source>
        <strain evidence="2">IBT 30728</strain>
    </source>
</reference>
<dbReference type="Proteomes" id="UP001148312">
    <property type="component" value="Unassembled WGS sequence"/>
</dbReference>
<evidence type="ECO:0000313" key="2">
    <source>
        <dbReference type="EMBL" id="KAJ5483959.1"/>
    </source>
</evidence>
<feature type="region of interest" description="Disordered" evidence="1">
    <location>
        <begin position="55"/>
        <end position="74"/>
    </location>
</feature>
<dbReference type="RefSeq" id="XP_056789229.1">
    <property type="nucleotide sequence ID" value="XM_056935357.1"/>
</dbReference>
<feature type="compositionally biased region" description="Basic and acidic residues" evidence="1">
    <location>
        <begin position="58"/>
        <end position="74"/>
    </location>
</feature>
<name>A0A9W9X513_9EURO</name>
<proteinExistence type="predicted"/>
<dbReference type="GeneID" id="81625606"/>
<evidence type="ECO:0000313" key="3">
    <source>
        <dbReference type="Proteomes" id="UP001148312"/>
    </source>
</evidence>
<dbReference type="EMBL" id="JAPWDQ010000006">
    <property type="protein sequence ID" value="KAJ5483959.1"/>
    <property type="molecule type" value="Genomic_DNA"/>
</dbReference>
<evidence type="ECO:0000256" key="1">
    <source>
        <dbReference type="SAM" id="MobiDB-lite"/>
    </source>
</evidence>